<dbReference type="EMBL" id="FQXS01000001">
    <property type="protein sequence ID" value="SHH34256.1"/>
    <property type="molecule type" value="Genomic_DNA"/>
</dbReference>
<evidence type="ECO:0000313" key="2">
    <source>
        <dbReference type="Proteomes" id="UP000184139"/>
    </source>
</evidence>
<keyword evidence="2" id="KW-1185">Reference proteome</keyword>
<reference evidence="1 2" key="1">
    <citation type="submission" date="2016-11" db="EMBL/GenBank/DDBJ databases">
        <authorList>
            <person name="Jaros S."/>
            <person name="Januszkiewicz K."/>
            <person name="Wedrychowicz H."/>
        </authorList>
    </citation>
    <scope>NUCLEOTIDE SEQUENCE [LARGE SCALE GENOMIC DNA]</scope>
    <source>
        <strain evidence="1 2">DSM 9705</strain>
    </source>
</reference>
<organism evidence="1 2">
    <name type="scientific">Desulfofustis glycolicus DSM 9705</name>
    <dbReference type="NCBI Taxonomy" id="1121409"/>
    <lineage>
        <taxon>Bacteria</taxon>
        <taxon>Pseudomonadati</taxon>
        <taxon>Thermodesulfobacteriota</taxon>
        <taxon>Desulfobulbia</taxon>
        <taxon>Desulfobulbales</taxon>
        <taxon>Desulfocapsaceae</taxon>
        <taxon>Desulfofustis</taxon>
    </lineage>
</organism>
<protein>
    <submittedName>
        <fullName evidence="1">Uncharacterized protein</fullName>
    </submittedName>
</protein>
<dbReference type="Proteomes" id="UP000184139">
    <property type="component" value="Unassembled WGS sequence"/>
</dbReference>
<evidence type="ECO:0000313" key="1">
    <source>
        <dbReference type="EMBL" id="SHH34256.1"/>
    </source>
</evidence>
<proteinExistence type="predicted"/>
<dbReference type="STRING" id="1121409.SAMN02745124_00194"/>
<dbReference type="AlphaFoldDB" id="A0A1M5S6Z2"/>
<dbReference type="RefSeq" id="WP_143165873.1">
    <property type="nucleotide sequence ID" value="NZ_FQXS01000001.1"/>
</dbReference>
<sequence>MADTDHDYKGYILTGLPPGLFGETYIVIAISDSRYSRGFFVEYYIISSRPQESSRKGEFHVFANNLPEELGVINADFAISEGLRQAQVDIIQMQEERSVKLNRPDVAVLPFEIQEYNIPFLGFRMRGQFLSQLNDMLINTKCRRLANYLTLLQQVNPVPKTLS</sequence>
<accession>A0A1M5S6Z2</accession>
<name>A0A1M5S6Z2_9BACT</name>
<dbReference type="OrthoDB" id="9180973at2"/>
<gene>
    <name evidence="1" type="ORF">SAMN02745124_00194</name>
</gene>